<keyword evidence="3" id="KW-1185">Reference proteome</keyword>
<dbReference type="Gene3D" id="3.90.190.10">
    <property type="entry name" value="Protein tyrosine phosphatase superfamily"/>
    <property type="match status" value="1"/>
</dbReference>
<dbReference type="InterPro" id="IPR000242">
    <property type="entry name" value="PTP_cat"/>
</dbReference>
<dbReference type="SUPFAM" id="SSF52799">
    <property type="entry name" value="(Phosphotyrosine protein) phosphatases II"/>
    <property type="match status" value="1"/>
</dbReference>
<dbReference type="PROSITE" id="PS50055">
    <property type="entry name" value="TYR_PHOSPHATASE_PTP"/>
    <property type="match status" value="1"/>
</dbReference>
<dbReference type="AlphaFoldDB" id="A0AAV2BFP4"/>
<reference evidence="2 3" key="1">
    <citation type="submission" date="2024-04" db="EMBL/GenBank/DDBJ databases">
        <authorList>
            <person name="Rising A."/>
            <person name="Reimegard J."/>
            <person name="Sonavane S."/>
            <person name="Akerstrom W."/>
            <person name="Nylinder S."/>
            <person name="Hedman E."/>
            <person name="Kallberg Y."/>
        </authorList>
    </citation>
    <scope>NUCLEOTIDE SEQUENCE [LARGE SCALE GENOMIC DNA]</scope>
</reference>
<dbReference type="InterPro" id="IPR050348">
    <property type="entry name" value="Protein-Tyr_Phosphatase"/>
</dbReference>
<comment type="caution">
    <text evidence="2">The sequence shown here is derived from an EMBL/GenBank/DDBJ whole genome shotgun (WGS) entry which is preliminary data.</text>
</comment>
<evidence type="ECO:0000259" key="1">
    <source>
        <dbReference type="PROSITE" id="PS50055"/>
    </source>
</evidence>
<dbReference type="Pfam" id="PF00102">
    <property type="entry name" value="Y_phosphatase"/>
    <property type="match status" value="1"/>
</dbReference>
<sequence length="85" mass="9970">MIWEQSVSMIVMLTQCVERGKNKCEQYWPDAGEAKHYGDMQVRTISESMLSSFIIRLFHVQLVSSSLFIFKISNLLLYKECIKNF</sequence>
<dbReference type="Proteomes" id="UP001497382">
    <property type="component" value="Unassembled WGS sequence"/>
</dbReference>
<dbReference type="InterPro" id="IPR029021">
    <property type="entry name" value="Prot-tyrosine_phosphatase-like"/>
</dbReference>
<dbReference type="GO" id="GO:0004725">
    <property type="term" value="F:protein tyrosine phosphatase activity"/>
    <property type="evidence" value="ECO:0007669"/>
    <property type="project" value="InterPro"/>
</dbReference>
<dbReference type="PANTHER" id="PTHR19134:SF553">
    <property type="entry name" value="TYROSINE-PROTEIN PHOSPHATASE 10D-RELATED"/>
    <property type="match status" value="1"/>
</dbReference>
<organism evidence="2 3">
    <name type="scientific">Larinioides sclopetarius</name>
    <dbReference type="NCBI Taxonomy" id="280406"/>
    <lineage>
        <taxon>Eukaryota</taxon>
        <taxon>Metazoa</taxon>
        <taxon>Ecdysozoa</taxon>
        <taxon>Arthropoda</taxon>
        <taxon>Chelicerata</taxon>
        <taxon>Arachnida</taxon>
        <taxon>Araneae</taxon>
        <taxon>Araneomorphae</taxon>
        <taxon>Entelegynae</taxon>
        <taxon>Araneoidea</taxon>
        <taxon>Araneidae</taxon>
        <taxon>Larinioides</taxon>
    </lineage>
</organism>
<dbReference type="EMBL" id="CAXIEN010000357">
    <property type="protein sequence ID" value="CAL1294958.1"/>
    <property type="molecule type" value="Genomic_DNA"/>
</dbReference>
<proteinExistence type="predicted"/>
<accession>A0AAV2BFP4</accession>
<protein>
    <recommendedName>
        <fullName evidence="1">Tyrosine-protein phosphatase domain-containing protein</fullName>
    </recommendedName>
</protein>
<name>A0AAV2BFP4_9ARAC</name>
<dbReference type="PANTHER" id="PTHR19134">
    <property type="entry name" value="RECEPTOR-TYPE TYROSINE-PROTEIN PHOSPHATASE"/>
    <property type="match status" value="1"/>
</dbReference>
<feature type="domain" description="Tyrosine-protein phosphatase" evidence="1">
    <location>
        <begin position="1"/>
        <end position="85"/>
    </location>
</feature>
<gene>
    <name evidence="2" type="ORF">LARSCL_LOCUS19008</name>
</gene>
<evidence type="ECO:0000313" key="3">
    <source>
        <dbReference type="Proteomes" id="UP001497382"/>
    </source>
</evidence>
<evidence type="ECO:0000313" key="2">
    <source>
        <dbReference type="EMBL" id="CAL1294958.1"/>
    </source>
</evidence>